<proteinExistence type="predicted"/>
<feature type="domain" description="MYND-type" evidence="7">
    <location>
        <begin position="59"/>
        <end position="110"/>
    </location>
</feature>
<evidence type="ECO:0000313" key="9">
    <source>
        <dbReference type="Proteomes" id="UP000707451"/>
    </source>
</evidence>
<sequence length="1419" mass="160965">MSATILNQHLHSHGLDLITDTHKYRKVVALRPLNKSSVVITSRPLCNPIIFPTHRAQHCETCFQTKGSDSGTSAPAGGLELERCSVCKKRYYCNRECFTVAWKGWHKWICHDKDMDDLDYEMLKMVVISIERLRNGAFKESKQSVVATSTAAAAGSHGAGEQESPALTEYVFSTLMGHEAISDPGEISKYKEIATKIREQLIVTKFPFKSEGSRGEPPSVAELMRYLCRFHCNNFSIHDSQLFTMAEGTFPIGALFNHSCRPNAIVMYEGQTQVVRILEDIAVGQEVCTSYVDNGVQRAERRQLLRGKYHFDCLCPRCGDEESGETAEKAGFRILDDLIEGDQDGEDGKKVDGEWLTKQFETIILPGARSLQVAGPSLQPPTMINRSSFTSYLIHSLVPLIQTGATEQAYTERLFTIYDALRTTPHCTPKPFTTTVMTNATSFFNTSLEHQSWALASKIGTFILALYLMIYPRHHPLVGLHCFTLAKCLWNDVEGGMTSVRLSHEILKLSRNILTVSHGRTGQNASLVKEVEAFMRTSPSLISAFGNSLIVDLILQYLSSKDIGTYRAVCKTWNAVAQPHRWRSISVSQRMYGGYNPYVDTYWSLPYLRWTTLNNDKLYNRVPRNYFNGRPTLKPAISSQQKELVRRNVFRVRWLKIDYSGHILLDLPFTNLTRFCMGCRYRFTRYPIVERMVTVKKDQQFKEAALQLIGQNPHLQDIDISYVENLVNPHGRDPSLSPFAIRVLQALRQPHQKHQSSSSSSTNVSSSSLYSLKLVCHGTQSLEDLCSIIENCPPNLKELTLQSHCEGRLSIPVIIQQRLESIKKNSNSNSANPSTNPSASRHQRIPSLRLLNVSWIDLEGGDEMEAHNPEFFFYPLLSCFPDLQELYVPYGITNQYNSEGRLSPNCTDETLISTLALNCPALTTINFGYNLIAEEHMFRFVKLMPEALQELTTEIEPGYLDRVIPTLLRRSDTNVGLQDFLDAEWVCSGLDTLSICIRDLAEYEVEQEMDKDGNHSSPSDTDAELALYLRQIHNVSEFHRRLKAMSPSLQTLDLTWNPLCQDISYDPYSHDINFLDNLRWMNLKWFPVSGGLESTTTALEMVIQRQLEKKSDLTLQRKLQDSGISPPPFSRSPSMEQSQSLISAFDNILITNNIAQYLSSKDITACLKVSKAWYTHFHSYQWRTIAHFYTYQAENHDPAAHPRRQWWKPINKKDDDDTSDKRKKKPSIHSNARSHFIFSTQRDLICSNAFRVRSLKIDYSAAILLDVPFVNLTRLTMNCRHGHNIDPTVKAAEGRRAADRTFQERVLALISLNPRLRSCRFRMLIAGDHQLRGPPFSIRILQALQHRPSSTATATTTTTTTGTTATATTISISKLYSLKPAIQGCQSYVDLDKFLYPLLACFPRLQDLTLPKIPCRDLK</sequence>
<dbReference type="OrthoDB" id="5945798at2759"/>
<dbReference type="Pfam" id="PF01753">
    <property type="entry name" value="zf-MYND"/>
    <property type="match status" value="1"/>
</dbReference>
<evidence type="ECO:0000256" key="4">
    <source>
        <dbReference type="PROSITE-ProRule" id="PRU00134"/>
    </source>
</evidence>
<evidence type="ECO:0000256" key="5">
    <source>
        <dbReference type="SAM" id="MobiDB-lite"/>
    </source>
</evidence>
<evidence type="ECO:0000259" key="7">
    <source>
        <dbReference type="PROSITE" id="PS50865"/>
    </source>
</evidence>
<dbReference type="Gene3D" id="1.25.40.10">
    <property type="entry name" value="Tetratricopeptide repeat domain"/>
    <property type="match status" value="1"/>
</dbReference>
<dbReference type="Gene3D" id="1.10.220.160">
    <property type="match status" value="1"/>
</dbReference>
<keyword evidence="9" id="KW-1185">Reference proteome</keyword>
<dbReference type="GO" id="GO:0008270">
    <property type="term" value="F:zinc ion binding"/>
    <property type="evidence" value="ECO:0007669"/>
    <property type="project" value="UniProtKB-KW"/>
</dbReference>
<organism evidence="8 9">
    <name type="scientific">Linnemannia hyalina</name>
    <dbReference type="NCBI Taxonomy" id="64524"/>
    <lineage>
        <taxon>Eukaryota</taxon>
        <taxon>Fungi</taxon>
        <taxon>Fungi incertae sedis</taxon>
        <taxon>Mucoromycota</taxon>
        <taxon>Mortierellomycotina</taxon>
        <taxon>Mortierellomycetes</taxon>
        <taxon>Mortierellales</taxon>
        <taxon>Mortierellaceae</taxon>
        <taxon>Linnemannia</taxon>
    </lineage>
</organism>
<evidence type="ECO:0000259" key="6">
    <source>
        <dbReference type="PROSITE" id="PS50280"/>
    </source>
</evidence>
<dbReference type="InterPro" id="IPR046341">
    <property type="entry name" value="SET_dom_sf"/>
</dbReference>
<feature type="compositionally biased region" description="Low complexity" evidence="5">
    <location>
        <begin position="825"/>
        <end position="840"/>
    </location>
</feature>
<dbReference type="Gene3D" id="3.80.10.10">
    <property type="entry name" value="Ribonuclease Inhibitor"/>
    <property type="match status" value="1"/>
</dbReference>
<dbReference type="InterPro" id="IPR011990">
    <property type="entry name" value="TPR-like_helical_dom_sf"/>
</dbReference>
<protein>
    <recommendedName>
        <fullName evidence="10">MYND-type zinc finger protein samB</fullName>
    </recommendedName>
</protein>
<evidence type="ECO:0008006" key="10">
    <source>
        <dbReference type="Google" id="ProtNLM"/>
    </source>
</evidence>
<dbReference type="InterPro" id="IPR002893">
    <property type="entry name" value="Znf_MYND"/>
</dbReference>
<gene>
    <name evidence="8" type="ORF">KI688_009191</name>
</gene>
<feature type="domain" description="SET" evidence="6">
    <location>
        <begin position="143"/>
        <end position="292"/>
    </location>
</feature>
<dbReference type="GO" id="GO:0005634">
    <property type="term" value="C:nucleus"/>
    <property type="evidence" value="ECO:0007669"/>
    <property type="project" value="TreeGrafter"/>
</dbReference>
<reference evidence="8" key="1">
    <citation type="submission" date="2021-06" db="EMBL/GenBank/DDBJ databases">
        <title>Genome Sequence of Mortierella hyaline Strain SCG-10, a Cold-Adapted, Nitrate-Reducing Fungus Isolated from Soil in Minnesota, USA.</title>
        <authorList>
            <person name="Aldossari N."/>
        </authorList>
    </citation>
    <scope>NUCLEOTIDE SEQUENCE</scope>
    <source>
        <strain evidence="8">SCG-10</strain>
    </source>
</reference>
<dbReference type="InterPro" id="IPR036047">
    <property type="entry name" value="F-box-like_dom_sf"/>
</dbReference>
<dbReference type="PROSITE" id="PS50280">
    <property type="entry name" value="SET"/>
    <property type="match status" value="1"/>
</dbReference>
<dbReference type="SUPFAM" id="SSF81383">
    <property type="entry name" value="F-box domain"/>
    <property type="match status" value="1"/>
</dbReference>
<dbReference type="PROSITE" id="PS50865">
    <property type="entry name" value="ZF_MYND_2"/>
    <property type="match status" value="1"/>
</dbReference>
<dbReference type="SUPFAM" id="SSF144232">
    <property type="entry name" value="HIT/MYND zinc finger-like"/>
    <property type="match status" value="1"/>
</dbReference>
<dbReference type="InterPro" id="IPR032675">
    <property type="entry name" value="LRR_dom_sf"/>
</dbReference>
<dbReference type="Pfam" id="PF00646">
    <property type="entry name" value="F-box"/>
    <property type="match status" value="1"/>
</dbReference>
<dbReference type="Gene3D" id="2.170.270.10">
    <property type="entry name" value="SET domain"/>
    <property type="match status" value="1"/>
</dbReference>
<dbReference type="InterPro" id="IPR001810">
    <property type="entry name" value="F-box_dom"/>
</dbReference>
<dbReference type="SUPFAM" id="SSF82199">
    <property type="entry name" value="SET domain"/>
    <property type="match status" value="1"/>
</dbReference>
<feature type="region of interest" description="Disordered" evidence="5">
    <location>
        <begin position="1200"/>
        <end position="1228"/>
    </location>
</feature>
<name>A0A9P8BW57_9FUNG</name>
<keyword evidence="2 4" id="KW-0863">Zinc-finger</keyword>
<keyword evidence="3" id="KW-0862">Zinc</keyword>
<feature type="region of interest" description="Disordered" evidence="5">
    <location>
        <begin position="822"/>
        <end position="842"/>
    </location>
</feature>
<dbReference type="InterPro" id="IPR001214">
    <property type="entry name" value="SET_dom"/>
</dbReference>
<dbReference type="PANTHER" id="PTHR12197">
    <property type="entry name" value="HISTONE-LYSINE N-METHYLTRANSFERASE SMYD"/>
    <property type="match status" value="1"/>
</dbReference>
<dbReference type="EMBL" id="JAHRHY010000004">
    <property type="protein sequence ID" value="KAG9069866.1"/>
    <property type="molecule type" value="Genomic_DNA"/>
</dbReference>
<dbReference type="SUPFAM" id="SSF52047">
    <property type="entry name" value="RNI-like"/>
    <property type="match status" value="1"/>
</dbReference>
<evidence type="ECO:0000256" key="1">
    <source>
        <dbReference type="ARBA" id="ARBA00022723"/>
    </source>
</evidence>
<dbReference type="Pfam" id="PF00856">
    <property type="entry name" value="SET"/>
    <property type="match status" value="1"/>
</dbReference>
<evidence type="ECO:0000313" key="8">
    <source>
        <dbReference type="EMBL" id="KAG9069866.1"/>
    </source>
</evidence>
<dbReference type="Gene3D" id="6.10.140.2220">
    <property type="match status" value="1"/>
</dbReference>
<accession>A0A9P8BW57</accession>
<dbReference type="Proteomes" id="UP000707451">
    <property type="component" value="Unassembled WGS sequence"/>
</dbReference>
<dbReference type="InterPro" id="IPR050869">
    <property type="entry name" value="H3K4_H4K5_MeTrfase"/>
</dbReference>
<evidence type="ECO:0000256" key="3">
    <source>
        <dbReference type="ARBA" id="ARBA00022833"/>
    </source>
</evidence>
<evidence type="ECO:0000256" key="2">
    <source>
        <dbReference type="ARBA" id="ARBA00022771"/>
    </source>
</evidence>
<keyword evidence="1" id="KW-0479">Metal-binding</keyword>
<dbReference type="PANTHER" id="PTHR12197:SF251">
    <property type="entry name" value="EG:BACR7C10.4 PROTEIN"/>
    <property type="match status" value="1"/>
</dbReference>
<comment type="caution">
    <text evidence="8">The sequence shown here is derived from an EMBL/GenBank/DDBJ whole genome shotgun (WGS) entry which is preliminary data.</text>
</comment>